<feature type="region of interest" description="Disordered" evidence="1">
    <location>
        <begin position="1"/>
        <end position="115"/>
    </location>
</feature>
<evidence type="ECO:0008006" key="4">
    <source>
        <dbReference type="Google" id="ProtNLM"/>
    </source>
</evidence>
<name>A0AA42P9H6_STUST</name>
<sequence length="390" mass="43085">MSVVDQVKDEDLDLDQEQEQEELNSDVLDMSDEEFAKLDLSAVAQPQAPVSEPATAPVTEEEEDDQGTEQEAKPEPDTKTDEEEPVSGKEPEVPADKPEETKDKPASDEPVQPVDHKAIVDKLFAPFKANGKEMAVDNVDDAVALMQMGANYNKKMAALKPNLKLLKLLENNNLLSEEKLSFLIDLDKKNPAAISKLLKDSGIDPLDVDVEKANEYAPKPYTVDEREIELDAVLEEIQDTPVYAKTVSVVSNKWDAASKQVIADTPQLLRVINDHMASGVFDVISSEIERERMFGRLKGLSDIEAYRQVGDSIQARNGFAHLFKQQAPVEPAPVKEPVPVVEKAPEPDLRDKKRAASSPKPAAPVAKQPEFNPLALSDEEFAKLVNPKFM</sequence>
<evidence type="ECO:0000313" key="2">
    <source>
        <dbReference type="EMBL" id="MDH1236538.1"/>
    </source>
</evidence>
<comment type="caution">
    <text evidence="2">The sequence shown here is derived from an EMBL/GenBank/DDBJ whole genome shotgun (WGS) entry which is preliminary data.</text>
</comment>
<feature type="compositionally biased region" description="Basic and acidic residues" evidence="1">
    <location>
        <begin position="70"/>
        <end position="79"/>
    </location>
</feature>
<dbReference type="AlphaFoldDB" id="A0AA42P9H6"/>
<feature type="region of interest" description="Disordered" evidence="1">
    <location>
        <begin position="333"/>
        <end position="371"/>
    </location>
</feature>
<organism evidence="2 3">
    <name type="scientific">Stutzerimonas stutzeri</name>
    <name type="common">Pseudomonas stutzeri</name>
    <dbReference type="NCBI Taxonomy" id="316"/>
    <lineage>
        <taxon>Bacteria</taxon>
        <taxon>Pseudomonadati</taxon>
        <taxon>Pseudomonadota</taxon>
        <taxon>Gammaproteobacteria</taxon>
        <taxon>Pseudomonadales</taxon>
        <taxon>Pseudomonadaceae</taxon>
        <taxon>Stutzerimonas</taxon>
    </lineage>
</organism>
<proteinExistence type="predicted"/>
<reference evidence="2" key="1">
    <citation type="submission" date="2022-09" db="EMBL/GenBank/DDBJ databases">
        <title>Intensive care unit water sources are persistently colonized with multi-drug resistant bacteria and are the site of extensive horizontal gene transfer of antibiotic resistance genes.</title>
        <authorList>
            <person name="Diorio-Toth L."/>
        </authorList>
    </citation>
    <scope>NUCLEOTIDE SEQUENCE</scope>
    <source>
        <strain evidence="2">GD03947</strain>
    </source>
</reference>
<evidence type="ECO:0000256" key="1">
    <source>
        <dbReference type="SAM" id="MobiDB-lite"/>
    </source>
</evidence>
<feature type="compositionally biased region" description="Acidic residues" evidence="1">
    <location>
        <begin position="8"/>
        <end position="33"/>
    </location>
</feature>
<dbReference type="EMBL" id="JAOCAE010000006">
    <property type="protein sequence ID" value="MDH1236538.1"/>
    <property type="molecule type" value="Genomic_DNA"/>
</dbReference>
<feature type="compositionally biased region" description="Low complexity" evidence="1">
    <location>
        <begin position="356"/>
        <end position="369"/>
    </location>
</feature>
<gene>
    <name evidence="2" type="ORF">N5C32_10855</name>
</gene>
<accession>A0AA42P9H6</accession>
<feature type="compositionally biased region" description="Acidic residues" evidence="1">
    <location>
        <begin position="59"/>
        <end position="68"/>
    </location>
</feature>
<protein>
    <recommendedName>
        <fullName evidence="4">Tape measure protein</fullName>
    </recommendedName>
</protein>
<feature type="compositionally biased region" description="Basic and acidic residues" evidence="1">
    <location>
        <begin position="86"/>
        <end position="107"/>
    </location>
</feature>
<dbReference type="RefSeq" id="WP_279641450.1">
    <property type="nucleotide sequence ID" value="NZ_JAOCAE010000006.1"/>
</dbReference>
<evidence type="ECO:0000313" key="3">
    <source>
        <dbReference type="Proteomes" id="UP001158500"/>
    </source>
</evidence>
<dbReference type="Proteomes" id="UP001158500">
    <property type="component" value="Unassembled WGS sequence"/>
</dbReference>